<dbReference type="InterPro" id="IPR006015">
    <property type="entry name" value="Universal_stress_UspA"/>
</dbReference>
<feature type="domain" description="UspA" evidence="2">
    <location>
        <begin position="196"/>
        <end position="317"/>
    </location>
</feature>
<gene>
    <name evidence="3" type="ORF">FMM02_10540</name>
</gene>
<dbReference type="Proteomes" id="UP000321857">
    <property type="component" value="Chromosome"/>
</dbReference>
<dbReference type="PANTHER" id="PTHR46268">
    <property type="entry name" value="STRESS RESPONSE PROTEIN NHAX"/>
    <property type="match status" value="1"/>
</dbReference>
<organism evidence="3 4">
    <name type="scientific">Sphingomonas xanthus</name>
    <dbReference type="NCBI Taxonomy" id="2594473"/>
    <lineage>
        <taxon>Bacteria</taxon>
        <taxon>Pseudomonadati</taxon>
        <taxon>Pseudomonadota</taxon>
        <taxon>Alphaproteobacteria</taxon>
        <taxon>Sphingomonadales</taxon>
        <taxon>Sphingomonadaceae</taxon>
        <taxon>Sphingomonas</taxon>
    </lineage>
</organism>
<comment type="similarity">
    <text evidence="1">Belongs to the universal stress protein A family.</text>
</comment>
<reference evidence="3 4" key="1">
    <citation type="submission" date="2019-07" db="EMBL/GenBank/DDBJ databases">
        <title>Sphingomonas AE3 Genome sequencing and assembly.</title>
        <authorList>
            <person name="Kim H."/>
        </authorList>
    </citation>
    <scope>NUCLEOTIDE SEQUENCE [LARGE SCALE GENOMIC DNA]</scope>
    <source>
        <strain evidence="3 4">AE3</strain>
    </source>
</reference>
<dbReference type="OrthoDB" id="9804721at2"/>
<evidence type="ECO:0000313" key="3">
    <source>
        <dbReference type="EMBL" id="QDP20349.1"/>
    </source>
</evidence>
<dbReference type="Gene3D" id="3.40.50.12370">
    <property type="match status" value="1"/>
</dbReference>
<sequence length="319" mass="34157">MLPADLRCPETRFFASAPGRTAMPDEIISTLDRPDRASAPSASAIGTILLHVQNDRSLGDRLESALSLARACTAHIHCVHVTPVEAFMAFDAFGGVFVMNDVVRALDEDETKLRERIERELANEDVTWDYEKVTGGVAPQLVRHGALADIIVTGRVDHGGTAIPLNSAAIGDILHQSRTPLFLPANGGGAVDPFGHALIAWDGSSEASNAVRASLGLLSLASSVQVIQISEEGKQGEFPSTRLLEYLSRHSIHAELRVETASTSRGDAVADLLLAHARETKAAYLVMGGYAHSRIGQYLFGGVTRSLLDHSELPLVIGR</sequence>
<dbReference type="PANTHER" id="PTHR46268:SF15">
    <property type="entry name" value="UNIVERSAL STRESS PROTEIN HP_0031"/>
    <property type="match status" value="1"/>
</dbReference>
<evidence type="ECO:0000313" key="4">
    <source>
        <dbReference type="Proteomes" id="UP000321857"/>
    </source>
</evidence>
<dbReference type="Pfam" id="PF00582">
    <property type="entry name" value="Usp"/>
    <property type="match status" value="1"/>
</dbReference>
<dbReference type="KEGG" id="sxa:FMM02_10540"/>
<protein>
    <recommendedName>
        <fullName evidence="2">UspA domain-containing protein</fullName>
    </recommendedName>
</protein>
<dbReference type="AlphaFoldDB" id="A0A516ITX4"/>
<proteinExistence type="inferred from homology"/>
<dbReference type="EMBL" id="CP041659">
    <property type="protein sequence ID" value="QDP20349.1"/>
    <property type="molecule type" value="Genomic_DNA"/>
</dbReference>
<dbReference type="InterPro" id="IPR006016">
    <property type="entry name" value="UspA"/>
</dbReference>
<dbReference type="CDD" id="cd00293">
    <property type="entry name" value="USP-like"/>
    <property type="match status" value="2"/>
</dbReference>
<evidence type="ECO:0000259" key="2">
    <source>
        <dbReference type="Pfam" id="PF00582"/>
    </source>
</evidence>
<name>A0A516ITX4_9SPHN</name>
<accession>A0A516ITX4</accession>
<evidence type="ECO:0000256" key="1">
    <source>
        <dbReference type="ARBA" id="ARBA00008791"/>
    </source>
</evidence>
<keyword evidence="4" id="KW-1185">Reference proteome</keyword>
<dbReference type="SUPFAM" id="SSF52402">
    <property type="entry name" value="Adenine nucleotide alpha hydrolases-like"/>
    <property type="match status" value="2"/>
</dbReference>
<dbReference type="PRINTS" id="PR01438">
    <property type="entry name" value="UNVRSLSTRESS"/>
</dbReference>